<dbReference type="GO" id="GO:2000032">
    <property type="term" value="P:regulation of secondary shoot formation"/>
    <property type="evidence" value="ECO:0007669"/>
    <property type="project" value="TreeGrafter"/>
</dbReference>
<dbReference type="GO" id="GO:0005634">
    <property type="term" value="C:nucleus"/>
    <property type="evidence" value="ECO:0007669"/>
    <property type="project" value="UniProtKB-SubCell"/>
</dbReference>
<dbReference type="InterPro" id="IPR005333">
    <property type="entry name" value="Transcription_factor_TCP"/>
</dbReference>
<dbReference type="PROSITE" id="PS51369">
    <property type="entry name" value="TCP"/>
    <property type="match status" value="1"/>
</dbReference>
<feature type="region of interest" description="Disordered" evidence="7">
    <location>
        <begin position="87"/>
        <end position="116"/>
    </location>
</feature>
<feature type="non-terminal residue" evidence="10">
    <location>
        <position position="1"/>
    </location>
</feature>
<dbReference type="InterPro" id="IPR017888">
    <property type="entry name" value="CYC/TB1_R_domain"/>
</dbReference>
<dbReference type="GO" id="GO:0043565">
    <property type="term" value="F:sequence-specific DNA binding"/>
    <property type="evidence" value="ECO:0007669"/>
    <property type="project" value="TreeGrafter"/>
</dbReference>
<dbReference type="PANTHER" id="PTHR31072">
    <property type="entry name" value="TRANSCRIPTION FACTOR TCP4-RELATED"/>
    <property type="match status" value="1"/>
</dbReference>
<accession>G8JEN2</accession>
<evidence type="ECO:0000256" key="1">
    <source>
        <dbReference type="ARBA" id="ARBA00004123"/>
    </source>
</evidence>
<dbReference type="PROSITE" id="PS51370">
    <property type="entry name" value="R"/>
    <property type="match status" value="1"/>
</dbReference>
<sequence length="116" mass="13035">ARKFFDLQDTLGFDKASQTLDWLLNKSKSAIKDLVRSKLGCSSITSSSNIAKCRTLTSIYESDDDVDPRETHNVDIEEDGKMITEKKNLRSKQKAEKSALDLAVKESRAKARARAR</sequence>
<evidence type="ECO:0000259" key="8">
    <source>
        <dbReference type="PROSITE" id="PS51369"/>
    </source>
</evidence>
<keyword evidence="2" id="KW-0217">Developmental protein</keyword>
<evidence type="ECO:0000256" key="3">
    <source>
        <dbReference type="ARBA" id="ARBA00023015"/>
    </source>
</evidence>
<keyword evidence="6" id="KW-0539">Nucleus</keyword>
<comment type="subcellular location">
    <subcellularLocation>
        <location evidence="1">Nucleus</location>
    </subcellularLocation>
</comment>
<reference evidence="10" key="1">
    <citation type="journal article" date="2011" name="BMC Evol. Biol.">
        <title>Diversification of CYCLOIDEA-like genes in Dipsacaceae (Dipsacales): implications for the evolution of capitulum inflorescences.</title>
        <authorList>
            <person name="Carlson S.E."/>
            <person name="Howarth D.G."/>
            <person name="Donoghue M.J."/>
        </authorList>
    </citation>
    <scope>NUCLEOTIDE SEQUENCE</scope>
    <source>
        <strain evidence="10">35478</strain>
    </source>
</reference>
<dbReference type="EMBL" id="JN944790">
    <property type="protein sequence ID" value="AET51889.1"/>
    <property type="molecule type" value="Genomic_DNA"/>
</dbReference>
<feature type="domain" description="R" evidence="9">
    <location>
        <begin position="105"/>
        <end position="116"/>
    </location>
</feature>
<gene>
    <name evidence="10" type="primary">CYC2A</name>
</gene>
<dbReference type="PANTHER" id="PTHR31072:SF93">
    <property type="entry name" value="TRANSCRIPTION FACTOR TCP24"/>
    <property type="match status" value="1"/>
</dbReference>
<evidence type="ECO:0000256" key="4">
    <source>
        <dbReference type="ARBA" id="ARBA00023125"/>
    </source>
</evidence>
<feature type="domain" description="TCP" evidence="8">
    <location>
        <begin position="1"/>
        <end position="34"/>
    </location>
</feature>
<dbReference type="Pfam" id="PF03634">
    <property type="entry name" value="TCP"/>
    <property type="match status" value="1"/>
</dbReference>
<proteinExistence type="predicted"/>
<keyword evidence="4" id="KW-0238">DNA-binding</keyword>
<name>G8JEN2_9DIPS</name>
<evidence type="ECO:0000256" key="6">
    <source>
        <dbReference type="ARBA" id="ARBA00023242"/>
    </source>
</evidence>
<protein>
    <submittedName>
        <fullName evidence="10">CYCLOIDEA-like protein 2A</fullName>
    </submittedName>
</protein>
<evidence type="ECO:0000256" key="7">
    <source>
        <dbReference type="SAM" id="MobiDB-lite"/>
    </source>
</evidence>
<organism evidence="10">
    <name type="scientific">Bassecoia bretschneideri</name>
    <dbReference type="NCBI Taxonomy" id="596789"/>
    <lineage>
        <taxon>Eukaryota</taxon>
        <taxon>Viridiplantae</taxon>
        <taxon>Streptophyta</taxon>
        <taxon>Embryophyta</taxon>
        <taxon>Tracheophyta</taxon>
        <taxon>Spermatophyta</taxon>
        <taxon>Magnoliopsida</taxon>
        <taxon>eudicotyledons</taxon>
        <taxon>Gunneridae</taxon>
        <taxon>Pentapetalae</taxon>
        <taxon>asterids</taxon>
        <taxon>campanulids</taxon>
        <taxon>Dipsacales</taxon>
        <taxon>Caprifoliaceae</taxon>
        <taxon>Bassecoia</taxon>
    </lineage>
</organism>
<feature type="non-terminal residue" evidence="10">
    <location>
        <position position="116"/>
    </location>
</feature>
<dbReference type="GO" id="GO:0003700">
    <property type="term" value="F:DNA-binding transcription factor activity"/>
    <property type="evidence" value="ECO:0007669"/>
    <property type="project" value="InterPro"/>
</dbReference>
<dbReference type="InterPro" id="IPR017887">
    <property type="entry name" value="TF_TCP_subgr"/>
</dbReference>
<evidence type="ECO:0000256" key="2">
    <source>
        <dbReference type="ARBA" id="ARBA00022473"/>
    </source>
</evidence>
<dbReference type="AlphaFoldDB" id="G8JEN2"/>
<evidence type="ECO:0000259" key="9">
    <source>
        <dbReference type="PROSITE" id="PS51370"/>
    </source>
</evidence>
<evidence type="ECO:0000313" key="10">
    <source>
        <dbReference type="EMBL" id="AET51889.1"/>
    </source>
</evidence>
<keyword evidence="3" id="KW-0805">Transcription regulation</keyword>
<feature type="compositionally biased region" description="Basic and acidic residues" evidence="7">
    <location>
        <begin position="87"/>
        <end position="109"/>
    </location>
</feature>
<keyword evidence="5" id="KW-0804">Transcription</keyword>
<evidence type="ECO:0000256" key="5">
    <source>
        <dbReference type="ARBA" id="ARBA00023163"/>
    </source>
</evidence>